<evidence type="ECO:0000313" key="2">
    <source>
        <dbReference type="Proteomes" id="UP000296049"/>
    </source>
</evidence>
<protein>
    <submittedName>
        <fullName evidence="1">Uncharacterized protein</fullName>
    </submittedName>
</protein>
<dbReference type="Proteomes" id="UP000296049">
    <property type="component" value="Unassembled WGS sequence"/>
</dbReference>
<proteinExistence type="predicted"/>
<organism evidence="1 2">
    <name type="scientific">Anas platyrhynchos</name>
    <name type="common">Mallard</name>
    <name type="synonym">Anas boschas</name>
    <dbReference type="NCBI Taxonomy" id="8839"/>
    <lineage>
        <taxon>Eukaryota</taxon>
        <taxon>Metazoa</taxon>
        <taxon>Chordata</taxon>
        <taxon>Craniata</taxon>
        <taxon>Vertebrata</taxon>
        <taxon>Euteleostomi</taxon>
        <taxon>Archelosauria</taxon>
        <taxon>Archosauria</taxon>
        <taxon>Dinosauria</taxon>
        <taxon>Saurischia</taxon>
        <taxon>Theropoda</taxon>
        <taxon>Coelurosauria</taxon>
        <taxon>Aves</taxon>
        <taxon>Neognathae</taxon>
        <taxon>Galloanserae</taxon>
        <taxon>Anseriformes</taxon>
        <taxon>Anatidae</taxon>
        <taxon>Anatinae</taxon>
        <taxon>Anas</taxon>
    </lineage>
</organism>
<name>R0M1H7_ANAPL</name>
<evidence type="ECO:0000313" key="1">
    <source>
        <dbReference type="EMBL" id="EOB06543.1"/>
    </source>
</evidence>
<dbReference type="EMBL" id="KB742602">
    <property type="protein sequence ID" value="EOB06543.1"/>
    <property type="molecule type" value="Genomic_DNA"/>
</dbReference>
<reference evidence="2" key="1">
    <citation type="journal article" date="2013" name="Nat. Genet.">
        <title>The duck genome and transcriptome provide insight into an avian influenza virus reservoir species.</title>
        <authorList>
            <person name="Huang Y."/>
            <person name="Li Y."/>
            <person name="Burt D.W."/>
            <person name="Chen H."/>
            <person name="Zhang Y."/>
            <person name="Qian W."/>
            <person name="Kim H."/>
            <person name="Gan S."/>
            <person name="Zhao Y."/>
            <person name="Li J."/>
            <person name="Yi K."/>
            <person name="Feng H."/>
            <person name="Zhu P."/>
            <person name="Li B."/>
            <person name="Liu Q."/>
            <person name="Fairley S."/>
            <person name="Magor K.E."/>
            <person name="Du Z."/>
            <person name="Hu X."/>
            <person name="Goodman L."/>
            <person name="Tafer H."/>
            <person name="Vignal A."/>
            <person name="Lee T."/>
            <person name="Kim K.W."/>
            <person name="Sheng Z."/>
            <person name="An Y."/>
            <person name="Searle S."/>
            <person name="Herrero J."/>
            <person name="Groenen M.A."/>
            <person name="Crooijmans R.P."/>
            <person name="Faraut T."/>
            <person name="Cai Q."/>
            <person name="Webster R.G."/>
            <person name="Aldridge J.R."/>
            <person name="Warren W.C."/>
            <person name="Bartschat S."/>
            <person name="Kehr S."/>
            <person name="Marz M."/>
            <person name="Stadler P.F."/>
            <person name="Smith J."/>
            <person name="Kraus R.H."/>
            <person name="Zhao Y."/>
            <person name="Ren L."/>
            <person name="Fei J."/>
            <person name="Morisson M."/>
            <person name="Kaiser P."/>
            <person name="Griffin D.K."/>
            <person name="Rao M."/>
            <person name="Pitel F."/>
            <person name="Wang J."/>
            <person name="Li N."/>
        </authorList>
    </citation>
    <scope>NUCLEOTIDE SEQUENCE [LARGE SCALE GENOMIC DNA]</scope>
</reference>
<keyword evidence="2" id="KW-1185">Reference proteome</keyword>
<dbReference type="AlphaFoldDB" id="R0M1H7"/>
<gene>
    <name evidence="1" type="ORF">Anapl_12780</name>
</gene>
<accession>R0M1H7</accession>
<sequence>MASELIWPPALNAPWCWKIPELITCAHKNSPPLRQAVGTFLPVPGYGSPAQYKLSCTRRAGLLTESRQGPYHGAAGNGGCRAHGFIGLHGAARCSVSVPAPGDSATARRHGHKAGPYGENLAPEYPAVRYPGLLRALDTHHAAQDRSCRDTVARPCSLLWCVVHEHLCLHMEVVGLQVPGVVLLLAAHTARLSTALILAPVLMCVRFLHFEVTTASTPSASQMKIGSTSARLAVNTNYPFSESDFFSPLEFRTSAELYPLIVKSPIICANFSEVYRDSKNRDGRKVLNNCQKVKQTHFPTHRMRALLRDEQKYDLSSSLAEGINYCPSSKYLQSSQMPKEILEAQAKANSISYHTVTLTQKETFRERIANPAAPSRSKFQETLSIPQAVVLAVATR</sequence>